<protein>
    <submittedName>
        <fullName evidence="1">Uncharacterized protein</fullName>
    </submittedName>
</protein>
<dbReference type="AlphaFoldDB" id="A0A6G7LNQ8"/>
<evidence type="ECO:0000313" key="2">
    <source>
        <dbReference type="Proteomes" id="UP000502117"/>
    </source>
</evidence>
<proteinExistence type="predicted"/>
<organism evidence="1 2">
    <name type="scientific">Shewanella chilikensis</name>
    <dbReference type="NCBI Taxonomy" id="558541"/>
    <lineage>
        <taxon>Bacteria</taxon>
        <taxon>Pseudomonadati</taxon>
        <taxon>Pseudomonadota</taxon>
        <taxon>Gammaproteobacteria</taxon>
        <taxon>Alteromonadales</taxon>
        <taxon>Shewanellaceae</taxon>
        <taxon>Shewanella</taxon>
    </lineage>
</organism>
<dbReference type="EMBL" id="CP045857">
    <property type="protein sequence ID" value="QIJ03433.1"/>
    <property type="molecule type" value="Genomic_DNA"/>
</dbReference>
<dbReference type="KEGG" id="schk:GII14_04050"/>
<name>A0A6G7LNQ8_9GAMM</name>
<accession>A0A6G7LNQ8</accession>
<evidence type="ECO:0000313" key="1">
    <source>
        <dbReference type="EMBL" id="QIJ03433.1"/>
    </source>
</evidence>
<sequence>MTLEKLELLYLIVNNPILLKKISNAMDLGSVYGYQQDLYENGYQFSDIKNKSDAIIPFLLLTESKKVRLNDEGMIEALELLDFKSSSEFLDKNLSILKKLAALNESKLIRLVSENS</sequence>
<dbReference type="Proteomes" id="UP000502117">
    <property type="component" value="Chromosome"/>
</dbReference>
<gene>
    <name evidence="1" type="ORF">GII14_04050</name>
</gene>
<reference evidence="1 2" key="1">
    <citation type="submission" date="2019-11" db="EMBL/GenBank/DDBJ databases">
        <title>Complete Genome Sequence of Shewanella chilikensis Strain DC57, Isolated from Corroded Seal Rings at a floating production facility in Australia.</title>
        <authorList>
            <person name="Salgar-Chaparro S.J."/>
            <person name="Castillo-Villamizar G.A."/>
            <person name="Poehlein A."/>
            <person name="Daniel R."/>
            <person name="Machuca L."/>
        </authorList>
    </citation>
    <scope>NUCLEOTIDE SEQUENCE [LARGE SCALE GENOMIC DNA]</scope>
    <source>
        <strain evidence="1 2">DC57</strain>
    </source>
</reference>
<dbReference type="RefSeq" id="WP_165564504.1">
    <property type="nucleotide sequence ID" value="NZ_CP045857.1"/>
</dbReference>